<proteinExistence type="predicted"/>
<keyword evidence="1" id="KW-0031">Aminopeptidase</keyword>
<dbReference type="SUPFAM" id="SSF63737">
    <property type="entry name" value="Leukotriene A4 hydrolase N-terminal domain"/>
    <property type="match status" value="1"/>
</dbReference>
<organism evidence="1 2">
    <name type="scientific">Nitritalea halalkaliphila LW7</name>
    <dbReference type="NCBI Taxonomy" id="1189621"/>
    <lineage>
        <taxon>Bacteria</taxon>
        <taxon>Pseudomonadati</taxon>
        <taxon>Bacteroidota</taxon>
        <taxon>Cytophagia</taxon>
        <taxon>Cytophagales</taxon>
        <taxon>Cyclobacteriaceae</taxon>
        <taxon>Nitritalea</taxon>
    </lineage>
</organism>
<accession>I5C9W0</accession>
<protein>
    <submittedName>
        <fullName evidence="1">Peptidase M1 membrane alanine aminopeptidase</fullName>
    </submittedName>
</protein>
<gene>
    <name evidence="1" type="ORF">A3SI_00831</name>
</gene>
<comment type="caution">
    <text evidence="1">The sequence shown here is derived from an EMBL/GenBank/DDBJ whole genome shotgun (WGS) entry which is preliminary data.</text>
</comment>
<reference evidence="1 2" key="1">
    <citation type="submission" date="2012-05" db="EMBL/GenBank/DDBJ databases">
        <title>Genome sequence of Nitritalea halalkaliphila LW7.</title>
        <authorList>
            <person name="Jangir P.K."/>
            <person name="Singh A."/>
            <person name="Shivaji S."/>
            <person name="Sharma R."/>
        </authorList>
    </citation>
    <scope>NUCLEOTIDE SEQUENCE [LARGE SCALE GENOMIC DNA]</scope>
    <source>
        <strain evidence="1 2">LW7</strain>
    </source>
</reference>
<name>I5C9W0_9BACT</name>
<dbReference type="Proteomes" id="UP000005551">
    <property type="component" value="Unassembled WGS sequence"/>
</dbReference>
<dbReference type="Gene3D" id="2.60.40.1730">
    <property type="entry name" value="tricorn interacting facor f3 domain"/>
    <property type="match status" value="1"/>
</dbReference>
<keyword evidence="1" id="KW-0645">Protease</keyword>
<sequence>MILFDYMKIYTRFTYLLLFLSFTACKSTEKVERSGADQEVLALAQNELAAQQARREQVRAAEDRLQNYRGIQSLDMVLLHTQLDLRIDFEQEQVHGEAVLTMHPHFFPQTEVTLDAKDFDLHAVNLFRGDSLLPLPYRYDERRLHLSLPQAYTRTDTLQLHVRYTAHPNRNAGGGSRAITDTKGFYFINPRGEEPDKPRQAWTQGETEHNSKCSRPLILRCRKRLRISLFGILRVCAA</sequence>
<keyword evidence="1" id="KW-0378">Hydrolase</keyword>
<dbReference type="STRING" id="1189621.A3SI_00831"/>
<keyword evidence="2" id="KW-1185">Reference proteome</keyword>
<evidence type="ECO:0000313" key="1">
    <source>
        <dbReference type="EMBL" id="EIM78612.1"/>
    </source>
</evidence>
<dbReference type="EMBL" id="AJYA01000002">
    <property type="protein sequence ID" value="EIM78612.1"/>
    <property type="molecule type" value="Genomic_DNA"/>
</dbReference>
<evidence type="ECO:0000313" key="2">
    <source>
        <dbReference type="Proteomes" id="UP000005551"/>
    </source>
</evidence>
<dbReference type="InterPro" id="IPR042097">
    <property type="entry name" value="Aminopeptidase_N-like_N_sf"/>
</dbReference>
<dbReference type="GO" id="GO:0004177">
    <property type="term" value="F:aminopeptidase activity"/>
    <property type="evidence" value="ECO:0007669"/>
    <property type="project" value="UniProtKB-KW"/>
</dbReference>
<dbReference type="AlphaFoldDB" id="I5C9W0"/>